<dbReference type="RefSeq" id="WP_134120391.1">
    <property type="nucleotide sequence ID" value="NZ_SODF01000002.1"/>
</dbReference>
<proteinExistence type="predicted"/>
<dbReference type="Proteomes" id="UP000295447">
    <property type="component" value="Unassembled WGS sequence"/>
</dbReference>
<reference evidence="2 3" key="1">
    <citation type="submission" date="2019-03" db="EMBL/GenBank/DDBJ databases">
        <title>Genomic Encyclopedia of Type Strains, Phase III (KMG-III): the genomes of soil and plant-associated and newly described type strains.</title>
        <authorList>
            <person name="Whitman W."/>
        </authorList>
    </citation>
    <scope>NUCLEOTIDE SEQUENCE [LARGE SCALE GENOMIC DNA]</scope>
    <source>
        <strain evidence="2 3">VKM Ac-2570</strain>
    </source>
</reference>
<feature type="region of interest" description="Disordered" evidence="1">
    <location>
        <begin position="175"/>
        <end position="196"/>
    </location>
</feature>
<dbReference type="OrthoDB" id="3830315at2"/>
<name>A0A4R7ZJ13_9ACTN</name>
<evidence type="ECO:0000313" key="2">
    <source>
        <dbReference type="EMBL" id="TDW17275.1"/>
    </source>
</evidence>
<keyword evidence="3" id="KW-1185">Reference proteome</keyword>
<organism evidence="2 3">
    <name type="scientific">Kribbella kalugense</name>
    <dbReference type="NCBI Taxonomy" id="2512221"/>
    <lineage>
        <taxon>Bacteria</taxon>
        <taxon>Bacillati</taxon>
        <taxon>Actinomycetota</taxon>
        <taxon>Actinomycetes</taxon>
        <taxon>Propionibacteriales</taxon>
        <taxon>Kribbellaceae</taxon>
        <taxon>Kribbella</taxon>
    </lineage>
</organism>
<comment type="caution">
    <text evidence="2">The sequence shown here is derived from an EMBL/GenBank/DDBJ whole genome shotgun (WGS) entry which is preliminary data.</text>
</comment>
<evidence type="ECO:0000256" key="1">
    <source>
        <dbReference type="SAM" id="MobiDB-lite"/>
    </source>
</evidence>
<dbReference type="AlphaFoldDB" id="A0A4R7ZJ13"/>
<feature type="region of interest" description="Disordered" evidence="1">
    <location>
        <begin position="129"/>
        <end position="163"/>
    </location>
</feature>
<protein>
    <submittedName>
        <fullName evidence="2">Uncharacterized protein</fullName>
    </submittedName>
</protein>
<dbReference type="EMBL" id="SODF01000002">
    <property type="protein sequence ID" value="TDW17275.1"/>
    <property type="molecule type" value="Genomic_DNA"/>
</dbReference>
<evidence type="ECO:0000313" key="3">
    <source>
        <dbReference type="Proteomes" id="UP000295447"/>
    </source>
</evidence>
<gene>
    <name evidence="2" type="ORF">EV650_3840</name>
</gene>
<sequence length="196" mass="19681">MAQSRGKLIDELTDNITGTALASVNLSAEDRVLARHRVRDAIAAEATGAHRDVVAAARGDEDSQFSAYLTGARQLQQYRGEPEADASPARKLAAELVAADSLTSGLPKETIPHAEDYIAHAITFAAEAEARKTAGGPSQAPAAAALGAAAGPAGPGAAQAVPPAAAVVAPPVAAVKAGPRVPNELRGQRNGGSSIG</sequence>
<feature type="compositionally biased region" description="Low complexity" evidence="1">
    <location>
        <begin position="134"/>
        <end position="163"/>
    </location>
</feature>
<accession>A0A4R7ZJ13</accession>